<protein>
    <submittedName>
        <fullName evidence="2">Uncharacterized protein</fullName>
    </submittedName>
</protein>
<evidence type="ECO:0000256" key="1">
    <source>
        <dbReference type="SAM" id="MobiDB-lite"/>
    </source>
</evidence>
<organism evidence="2 3">
    <name type="scientific">Streptomyces typhae</name>
    <dbReference type="NCBI Taxonomy" id="2681492"/>
    <lineage>
        <taxon>Bacteria</taxon>
        <taxon>Bacillati</taxon>
        <taxon>Actinomycetota</taxon>
        <taxon>Actinomycetes</taxon>
        <taxon>Kitasatosporales</taxon>
        <taxon>Streptomycetaceae</taxon>
        <taxon>Streptomyces</taxon>
    </lineage>
</organism>
<evidence type="ECO:0000313" key="2">
    <source>
        <dbReference type="EMBL" id="MVO91010.1"/>
    </source>
</evidence>
<gene>
    <name evidence="2" type="ORF">GPA10_41325</name>
</gene>
<accession>A0A6L6XC36</accession>
<dbReference type="RefSeq" id="WP_198351865.1">
    <property type="nucleotide sequence ID" value="NZ_WPNZ01000047.1"/>
</dbReference>
<dbReference type="AlphaFoldDB" id="A0A6L6XC36"/>
<evidence type="ECO:0000313" key="3">
    <source>
        <dbReference type="Proteomes" id="UP000483802"/>
    </source>
</evidence>
<sequence length="64" mass="7071">MRVAYCGVYVVYRGMYVACHAYVTDHAYAYGTQRAYVTHRLNAPPGSTGPGRAPPTSPDWRPPP</sequence>
<proteinExistence type="predicted"/>
<dbReference type="EMBL" id="WPNZ01000047">
    <property type="protein sequence ID" value="MVO91010.1"/>
    <property type="molecule type" value="Genomic_DNA"/>
</dbReference>
<name>A0A6L6XC36_9ACTN</name>
<keyword evidence="3" id="KW-1185">Reference proteome</keyword>
<feature type="region of interest" description="Disordered" evidence="1">
    <location>
        <begin position="41"/>
        <end position="64"/>
    </location>
</feature>
<dbReference type="Proteomes" id="UP000483802">
    <property type="component" value="Unassembled WGS sequence"/>
</dbReference>
<comment type="caution">
    <text evidence="2">The sequence shown here is derived from an EMBL/GenBank/DDBJ whole genome shotgun (WGS) entry which is preliminary data.</text>
</comment>
<reference evidence="2 3" key="1">
    <citation type="submission" date="2019-11" db="EMBL/GenBank/DDBJ databases">
        <title>Streptomyces typhae sp. nov., a novel endophytic actinomycete isolated from the root of cattail pollen (Typha angustifolia L.).</title>
        <authorList>
            <person name="Peng C."/>
        </authorList>
    </citation>
    <scope>NUCLEOTIDE SEQUENCE [LARGE SCALE GENOMIC DNA]</scope>
    <source>
        <strain evidence="3">p1417</strain>
    </source>
</reference>
<feature type="compositionally biased region" description="Pro residues" evidence="1">
    <location>
        <begin position="52"/>
        <end position="64"/>
    </location>
</feature>